<evidence type="ECO:0000313" key="1">
    <source>
        <dbReference type="EMBL" id="KEQ21781.1"/>
    </source>
</evidence>
<dbReference type="Proteomes" id="UP000028123">
    <property type="component" value="Unassembled WGS sequence"/>
</dbReference>
<dbReference type="eggNOG" id="ENOG50334GW">
    <property type="taxonomic scope" value="Bacteria"/>
</dbReference>
<name>A0A081NTK8_9BACL</name>
<sequence length="122" mass="14667">MNNLNRHIWIEAEQWAISEWNEQDCNSDVIVVFQDRSKWISSFFTYKNIQTLREKNMSTGECMNGAYYWSSDMVLIDFISRKRVEEVIEYLLKEDKFVNVFTRYPDVNAADDYLYPISFFDS</sequence>
<dbReference type="RefSeq" id="WP_200879277.1">
    <property type="nucleotide sequence ID" value="NZ_JNVM01000062.1"/>
</dbReference>
<reference evidence="1 2" key="1">
    <citation type="submission" date="2014-06" db="EMBL/GenBank/DDBJ databases">
        <title>Draft genome sequence of Paenibacillus sp. MSt1.</title>
        <authorList>
            <person name="Aw Y.K."/>
            <person name="Ong K.S."/>
            <person name="Gan H.M."/>
            <person name="Lee S.M."/>
        </authorList>
    </citation>
    <scope>NUCLEOTIDE SEQUENCE [LARGE SCALE GENOMIC DNA]</scope>
    <source>
        <strain evidence="1 2">MSt1</strain>
    </source>
</reference>
<accession>A0A081NTK8</accession>
<gene>
    <name evidence="1" type="ORF">ET33_33610</name>
</gene>
<protein>
    <submittedName>
        <fullName evidence="1">Uncharacterized protein</fullName>
    </submittedName>
</protein>
<comment type="caution">
    <text evidence="1">The sequence shown here is derived from an EMBL/GenBank/DDBJ whole genome shotgun (WGS) entry which is preliminary data.</text>
</comment>
<dbReference type="EMBL" id="JNVM01000062">
    <property type="protein sequence ID" value="KEQ21781.1"/>
    <property type="molecule type" value="Genomic_DNA"/>
</dbReference>
<evidence type="ECO:0000313" key="2">
    <source>
        <dbReference type="Proteomes" id="UP000028123"/>
    </source>
</evidence>
<dbReference type="AlphaFoldDB" id="A0A081NTK8"/>
<keyword evidence="2" id="KW-1185">Reference proteome</keyword>
<proteinExistence type="predicted"/>
<organism evidence="1 2">
    <name type="scientific">Paenibacillus tyrfis</name>
    <dbReference type="NCBI Taxonomy" id="1501230"/>
    <lineage>
        <taxon>Bacteria</taxon>
        <taxon>Bacillati</taxon>
        <taxon>Bacillota</taxon>
        <taxon>Bacilli</taxon>
        <taxon>Bacillales</taxon>
        <taxon>Paenibacillaceae</taxon>
        <taxon>Paenibacillus</taxon>
    </lineage>
</organism>